<feature type="region of interest" description="Disordered" evidence="1">
    <location>
        <begin position="84"/>
        <end position="113"/>
    </location>
</feature>
<dbReference type="EMBL" id="HG739243">
    <property type="protein sequence ID" value="CDP17408.1"/>
    <property type="molecule type" value="Genomic_DNA"/>
</dbReference>
<name>A0A068VCJ7_COFCA</name>
<organism evidence="2 3">
    <name type="scientific">Coffea canephora</name>
    <name type="common">Robusta coffee</name>
    <dbReference type="NCBI Taxonomy" id="49390"/>
    <lineage>
        <taxon>Eukaryota</taxon>
        <taxon>Viridiplantae</taxon>
        <taxon>Streptophyta</taxon>
        <taxon>Embryophyta</taxon>
        <taxon>Tracheophyta</taxon>
        <taxon>Spermatophyta</taxon>
        <taxon>Magnoliopsida</taxon>
        <taxon>eudicotyledons</taxon>
        <taxon>Gunneridae</taxon>
        <taxon>Pentapetalae</taxon>
        <taxon>asterids</taxon>
        <taxon>lamiids</taxon>
        <taxon>Gentianales</taxon>
        <taxon>Rubiaceae</taxon>
        <taxon>Ixoroideae</taxon>
        <taxon>Gardenieae complex</taxon>
        <taxon>Bertiereae - Coffeeae clade</taxon>
        <taxon>Coffeeae</taxon>
        <taxon>Coffea</taxon>
    </lineage>
</organism>
<evidence type="ECO:0000313" key="2">
    <source>
        <dbReference type="EMBL" id="CDP17408.1"/>
    </source>
</evidence>
<dbReference type="Gramene" id="CDP17408">
    <property type="protein sequence ID" value="CDP17408"/>
    <property type="gene ID" value="GSCOC_T00002753001"/>
</dbReference>
<dbReference type="InParanoid" id="A0A068VCJ7"/>
<keyword evidence="3" id="KW-1185">Reference proteome</keyword>
<sequence length="237" mass="26454">MFVDELLSAVEPFLNAAQETLPQVPESTSLNVEGFNHLPAMEVENRVIVPTNTHLRDIVRTGTMSFSVAPTAEESGQGPFFTQRENLGGQSEAAGPSFMLGQGKADGPLPGEASSAFSVDVSQDEIWDTVEAEEQKQWKALISSREYMEVERHFALCERKISAIVEKVTSFFKEGSLPLNIDEEGDIRRGVEIYFSDLHLFHSNHQRLGHINRALEAVGNPKSRIWNQIKDQIESLR</sequence>
<dbReference type="AlphaFoldDB" id="A0A068VCJ7"/>
<proteinExistence type="predicted"/>
<evidence type="ECO:0000256" key="1">
    <source>
        <dbReference type="SAM" id="MobiDB-lite"/>
    </source>
</evidence>
<protein>
    <submittedName>
        <fullName evidence="2">DH200=94 genomic scaffold, scaffold_159</fullName>
    </submittedName>
</protein>
<reference evidence="3" key="1">
    <citation type="journal article" date="2014" name="Science">
        <title>The coffee genome provides insight into the convergent evolution of caffeine biosynthesis.</title>
        <authorList>
            <person name="Denoeud F."/>
            <person name="Carretero-Paulet L."/>
            <person name="Dereeper A."/>
            <person name="Droc G."/>
            <person name="Guyot R."/>
            <person name="Pietrella M."/>
            <person name="Zheng C."/>
            <person name="Alberti A."/>
            <person name="Anthony F."/>
            <person name="Aprea G."/>
            <person name="Aury J.M."/>
            <person name="Bento P."/>
            <person name="Bernard M."/>
            <person name="Bocs S."/>
            <person name="Campa C."/>
            <person name="Cenci A."/>
            <person name="Combes M.C."/>
            <person name="Crouzillat D."/>
            <person name="Da Silva C."/>
            <person name="Daddiego L."/>
            <person name="De Bellis F."/>
            <person name="Dussert S."/>
            <person name="Garsmeur O."/>
            <person name="Gayraud T."/>
            <person name="Guignon V."/>
            <person name="Jahn K."/>
            <person name="Jamilloux V."/>
            <person name="Joet T."/>
            <person name="Labadie K."/>
            <person name="Lan T."/>
            <person name="Leclercq J."/>
            <person name="Lepelley M."/>
            <person name="Leroy T."/>
            <person name="Li L.T."/>
            <person name="Librado P."/>
            <person name="Lopez L."/>
            <person name="Munoz A."/>
            <person name="Noel B."/>
            <person name="Pallavicini A."/>
            <person name="Perrotta G."/>
            <person name="Poncet V."/>
            <person name="Pot D."/>
            <person name="Priyono X."/>
            <person name="Rigoreau M."/>
            <person name="Rouard M."/>
            <person name="Rozas J."/>
            <person name="Tranchant-Dubreuil C."/>
            <person name="VanBuren R."/>
            <person name="Zhang Q."/>
            <person name="Andrade A.C."/>
            <person name="Argout X."/>
            <person name="Bertrand B."/>
            <person name="de Kochko A."/>
            <person name="Graziosi G."/>
            <person name="Henry R.J."/>
            <person name="Jayarama X."/>
            <person name="Ming R."/>
            <person name="Nagai C."/>
            <person name="Rounsley S."/>
            <person name="Sankoff D."/>
            <person name="Giuliano G."/>
            <person name="Albert V.A."/>
            <person name="Wincker P."/>
            <person name="Lashermes P."/>
        </authorList>
    </citation>
    <scope>NUCLEOTIDE SEQUENCE [LARGE SCALE GENOMIC DNA]</scope>
    <source>
        <strain evidence="3">cv. DH200-94</strain>
    </source>
</reference>
<gene>
    <name evidence="2" type="ORF">GSCOC_T00002753001</name>
</gene>
<accession>A0A068VCJ7</accession>
<evidence type="ECO:0000313" key="3">
    <source>
        <dbReference type="Proteomes" id="UP000295252"/>
    </source>
</evidence>
<dbReference type="Proteomes" id="UP000295252">
    <property type="component" value="Unassembled WGS sequence"/>
</dbReference>